<evidence type="ECO:0000313" key="4">
    <source>
        <dbReference type="Proteomes" id="UP000095284"/>
    </source>
</evidence>
<dbReference type="Proteomes" id="UP000582659">
    <property type="component" value="Unassembled WGS sequence"/>
</dbReference>
<organism evidence="4 6">
    <name type="scientific">Bursaphelenchus xylophilus</name>
    <name type="common">Pinewood nematode worm</name>
    <name type="synonym">Aphelenchoides xylophilus</name>
    <dbReference type="NCBI Taxonomy" id="6326"/>
    <lineage>
        <taxon>Eukaryota</taxon>
        <taxon>Metazoa</taxon>
        <taxon>Ecdysozoa</taxon>
        <taxon>Nematoda</taxon>
        <taxon>Chromadorea</taxon>
        <taxon>Rhabditida</taxon>
        <taxon>Tylenchina</taxon>
        <taxon>Tylenchomorpha</taxon>
        <taxon>Aphelenchoidea</taxon>
        <taxon>Aphelenchoididae</taxon>
        <taxon>Bursaphelenchus</taxon>
    </lineage>
</organism>
<gene>
    <name evidence="2" type="ORF">BXYJ_LOCUS3385</name>
</gene>
<keyword evidence="5" id="KW-1185">Reference proteome</keyword>
<reference evidence="3" key="2">
    <citation type="submission" date="2020-08" db="EMBL/GenBank/DDBJ databases">
        <authorList>
            <person name="Kikuchi T."/>
        </authorList>
    </citation>
    <scope>NUCLEOTIDE SEQUENCE</scope>
    <source>
        <strain evidence="2">Ka4C1</strain>
    </source>
</reference>
<evidence type="ECO:0000313" key="5">
    <source>
        <dbReference type="Proteomes" id="UP000659654"/>
    </source>
</evidence>
<evidence type="ECO:0000313" key="2">
    <source>
        <dbReference type="EMBL" id="CAD5214148.1"/>
    </source>
</evidence>
<keyword evidence="1" id="KW-0732">Signal</keyword>
<evidence type="ECO:0000313" key="3">
    <source>
        <dbReference type="EMBL" id="CAG9094246.1"/>
    </source>
</evidence>
<protein>
    <submittedName>
        <fullName evidence="2">(pine wood nematode) hypothetical protein</fullName>
    </submittedName>
</protein>
<accession>A0A1I7SCE7</accession>
<evidence type="ECO:0000256" key="1">
    <source>
        <dbReference type="SAM" id="SignalP"/>
    </source>
</evidence>
<dbReference type="EMBL" id="CAJFCV020000002">
    <property type="protein sequence ID" value="CAG9094246.1"/>
    <property type="molecule type" value="Genomic_DNA"/>
</dbReference>
<proteinExistence type="predicted"/>
<dbReference type="SMR" id="A0A1I7SCE7"/>
<dbReference type="AlphaFoldDB" id="A0A1I7SCE7"/>
<evidence type="ECO:0000313" key="6">
    <source>
        <dbReference type="WBParaSite" id="BXY_1069800.1"/>
    </source>
</evidence>
<dbReference type="Proteomes" id="UP000659654">
    <property type="component" value="Unassembled WGS sequence"/>
</dbReference>
<feature type="signal peptide" evidence="1">
    <location>
        <begin position="1"/>
        <end position="15"/>
    </location>
</feature>
<name>A0A1I7SCE7_BURXY</name>
<sequence>MKCLFLLLSIAAVNGDEPLENRLEKKALALYDASDIKSVIAREKYLQNFKNGQKKLHKVAKLPDARLKKAVRLIEKNLEEAVIDFDKSIDVAHVAAMMHAFRDFLVSDHNVTEFDVLPIDLENAAFAAMDRTADSVYQSFAAQLTNVVSAQKKSFQYTRQTILSIVNNVLQLGQPVNFNPLRLLADVFKFVSLALDVTSLESQKILNQKIRAVRTALKAHGVKDGDIANNLLELETAINGNL</sequence>
<reference evidence="6" key="1">
    <citation type="submission" date="2016-11" db="UniProtKB">
        <authorList>
            <consortium name="WormBaseParasite"/>
        </authorList>
    </citation>
    <scope>IDENTIFICATION</scope>
</reference>
<feature type="chain" id="PRO_5035359952" evidence="1">
    <location>
        <begin position="16"/>
        <end position="242"/>
    </location>
</feature>
<dbReference type="EMBL" id="CAJFDI010000002">
    <property type="protein sequence ID" value="CAD5214148.1"/>
    <property type="molecule type" value="Genomic_DNA"/>
</dbReference>
<dbReference type="Proteomes" id="UP000095284">
    <property type="component" value="Unplaced"/>
</dbReference>
<dbReference type="WBParaSite" id="BXY_1069800.1">
    <property type="protein sequence ID" value="BXY_1069800.1"/>
    <property type="gene ID" value="BXY_1069800"/>
</dbReference>